<evidence type="ECO:0000313" key="4">
    <source>
        <dbReference type="Proteomes" id="UP000430634"/>
    </source>
</evidence>
<dbReference type="AlphaFoldDB" id="A0A6I3SVH5"/>
<evidence type="ECO:0000256" key="2">
    <source>
        <dbReference type="SAM" id="SignalP"/>
    </source>
</evidence>
<keyword evidence="2" id="KW-0732">Signal</keyword>
<dbReference type="Proteomes" id="UP000430634">
    <property type="component" value="Unassembled WGS sequence"/>
</dbReference>
<accession>A0A6I3SVH5</accession>
<feature type="compositionally biased region" description="Basic residues" evidence="1">
    <location>
        <begin position="70"/>
        <end position="82"/>
    </location>
</feature>
<sequence>MRAHCAGAAGAASAAAAAHGAACGGAVGHGAGAGVAAARGARAGQAGRARVRTPGHGNGHQGQHAGPPVRPRRAARPRYRIF</sequence>
<reference evidence="3 4" key="1">
    <citation type="submission" date="2019-11" db="EMBL/GenBank/DDBJ databases">
        <title>Type strains purchased from KCTC, JCM and DSMZ.</title>
        <authorList>
            <person name="Lu H."/>
        </authorList>
    </citation>
    <scope>NUCLEOTIDE SEQUENCE [LARGE SCALE GENOMIC DNA]</scope>
    <source>
        <strain evidence="3 4">KCTC 52429</strain>
    </source>
</reference>
<gene>
    <name evidence="3" type="ORF">GM672_03465</name>
</gene>
<protein>
    <submittedName>
        <fullName evidence="3">Uncharacterized protein</fullName>
    </submittedName>
</protein>
<evidence type="ECO:0000256" key="1">
    <source>
        <dbReference type="SAM" id="MobiDB-lite"/>
    </source>
</evidence>
<feature type="chain" id="PRO_5026189091" evidence="2">
    <location>
        <begin position="21"/>
        <end position="82"/>
    </location>
</feature>
<comment type="caution">
    <text evidence="3">The sequence shown here is derived from an EMBL/GenBank/DDBJ whole genome shotgun (WGS) entry which is preliminary data.</text>
</comment>
<name>A0A6I3SVH5_9BURK</name>
<feature type="region of interest" description="Disordered" evidence="1">
    <location>
        <begin position="34"/>
        <end position="82"/>
    </location>
</feature>
<organism evidence="3 4">
    <name type="scientific">Pseudoduganella buxea</name>
    <dbReference type="NCBI Taxonomy" id="1949069"/>
    <lineage>
        <taxon>Bacteria</taxon>
        <taxon>Pseudomonadati</taxon>
        <taxon>Pseudomonadota</taxon>
        <taxon>Betaproteobacteria</taxon>
        <taxon>Burkholderiales</taxon>
        <taxon>Oxalobacteraceae</taxon>
        <taxon>Telluria group</taxon>
        <taxon>Pseudoduganella</taxon>
    </lineage>
</organism>
<proteinExistence type="predicted"/>
<dbReference type="EMBL" id="WNKZ01000005">
    <property type="protein sequence ID" value="MTV51787.1"/>
    <property type="molecule type" value="Genomic_DNA"/>
</dbReference>
<feature type="signal peptide" evidence="2">
    <location>
        <begin position="1"/>
        <end position="20"/>
    </location>
</feature>
<evidence type="ECO:0000313" key="3">
    <source>
        <dbReference type="EMBL" id="MTV51787.1"/>
    </source>
</evidence>
<feature type="compositionally biased region" description="Low complexity" evidence="1">
    <location>
        <begin position="34"/>
        <end position="67"/>
    </location>
</feature>